<keyword evidence="7" id="KW-1185">Reference proteome</keyword>
<dbReference type="SMART" id="SM00448">
    <property type="entry name" value="REC"/>
    <property type="match status" value="2"/>
</dbReference>
<protein>
    <recommendedName>
        <fullName evidence="1">diguanylate cyclase</fullName>
        <ecNumber evidence="1">2.7.7.65</ecNumber>
    </recommendedName>
</protein>
<dbReference type="EC" id="2.7.7.65" evidence="1"/>
<organism evidence="6 7">
    <name type="scientific">Poseidonocella pacifica</name>
    <dbReference type="NCBI Taxonomy" id="871651"/>
    <lineage>
        <taxon>Bacteria</taxon>
        <taxon>Pseudomonadati</taxon>
        <taxon>Pseudomonadota</taxon>
        <taxon>Alphaproteobacteria</taxon>
        <taxon>Rhodobacterales</taxon>
        <taxon>Roseobacteraceae</taxon>
        <taxon>Poseidonocella</taxon>
    </lineage>
</organism>
<dbReference type="GO" id="GO:1902201">
    <property type="term" value="P:negative regulation of bacterial-type flagellum-dependent cell motility"/>
    <property type="evidence" value="ECO:0007669"/>
    <property type="project" value="TreeGrafter"/>
</dbReference>
<dbReference type="OrthoDB" id="9812260at2"/>
<dbReference type="PANTHER" id="PTHR45138:SF9">
    <property type="entry name" value="DIGUANYLATE CYCLASE DGCM-RELATED"/>
    <property type="match status" value="1"/>
</dbReference>
<reference evidence="6 7" key="1">
    <citation type="submission" date="2016-10" db="EMBL/GenBank/DDBJ databases">
        <authorList>
            <person name="de Groot N.N."/>
        </authorList>
    </citation>
    <scope>NUCLEOTIDE SEQUENCE [LARGE SCALE GENOMIC DNA]</scope>
    <source>
        <strain evidence="6 7">DSM 29316</strain>
    </source>
</reference>
<evidence type="ECO:0000259" key="5">
    <source>
        <dbReference type="PROSITE" id="PS50887"/>
    </source>
</evidence>
<dbReference type="SUPFAM" id="SSF55073">
    <property type="entry name" value="Nucleotide cyclase"/>
    <property type="match status" value="1"/>
</dbReference>
<name>A0A1I0V3B1_9RHOB</name>
<dbReference type="STRING" id="871651.SAMN05421688_0249"/>
<evidence type="ECO:0000259" key="4">
    <source>
        <dbReference type="PROSITE" id="PS50110"/>
    </source>
</evidence>
<dbReference type="PANTHER" id="PTHR45138">
    <property type="entry name" value="REGULATORY COMPONENTS OF SENSORY TRANSDUCTION SYSTEM"/>
    <property type="match status" value="1"/>
</dbReference>
<dbReference type="NCBIfam" id="TIGR00254">
    <property type="entry name" value="GGDEF"/>
    <property type="match status" value="1"/>
</dbReference>
<dbReference type="InterPro" id="IPR000160">
    <property type="entry name" value="GGDEF_dom"/>
</dbReference>
<dbReference type="InterPro" id="IPR050469">
    <property type="entry name" value="Diguanylate_Cyclase"/>
</dbReference>
<dbReference type="InterPro" id="IPR043128">
    <property type="entry name" value="Rev_trsase/Diguanyl_cyclase"/>
</dbReference>
<dbReference type="SMART" id="SM00267">
    <property type="entry name" value="GGDEF"/>
    <property type="match status" value="1"/>
</dbReference>
<sequence>MGGRILVADEVATNRIVLKVKLSAAFYDVVLAESIEEARSALRRAAPDIVIADARLGGTEGLTLCRAMKADPSTMHIPVVLLANDNDIELRLQALSAGADDILDKPVEETVLLARVRNLLRARESEQELRLRDGTHAALGFSEPTSPIQAPATIALVAGERAQAIHWKHTLTSLLPNDHLRVLSRDDTLGTEFGDAPPEVFVVGASLKEENDGLELMSELRSRAATRHSSIVVANATCDLAIAARAFDLGASDLLRAGTDPRELAQRIQTQIRRKRLGDALRANVRDGLRAAVTDPLTGLYNRRYALPHLSRVRDTALRQNRDFAVMLIDIDFFKSVNDRFGHAAGDAVLVTVASRLKENMRAKDLIARIGGEEFLVVLPDTSREQAKRAAARLCHVVNSSPVRLDEIGEEVPVSVSIGVSVSSANSDGDPSTIARLMAEADSALYGSKSQGRNKFTVSPQAA</sequence>
<dbReference type="AlphaFoldDB" id="A0A1I0V3B1"/>
<evidence type="ECO:0000313" key="7">
    <source>
        <dbReference type="Proteomes" id="UP000198796"/>
    </source>
</evidence>
<evidence type="ECO:0000256" key="2">
    <source>
        <dbReference type="ARBA" id="ARBA00034247"/>
    </source>
</evidence>
<dbReference type="GO" id="GO:0043709">
    <property type="term" value="P:cell adhesion involved in single-species biofilm formation"/>
    <property type="evidence" value="ECO:0007669"/>
    <property type="project" value="TreeGrafter"/>
</dbReference>
<dbReference type="GO" id="GO:0005886">
    <property type="term" value="C:plasma membrane"/>
    <property type="evidence" value="ECO:0007669"/>
    <property type="project" value="TreeGrafter"/>
</dbReference>
<feature type="domain" description="GGDEF" evidence="5">
    <location>
        <begin position="322"/>
        <end position="461"/>
    </location>
</feature>
<dbReference type="GO" id="GO:0000160">
    <property type="term" value="P:phosphorelay signal transduction system"/>
    <property type="evidence" value="ECO:0007669"/>
    <property type="project" value="InterPro"/>
</dbReference>
<evidence type="ECO:0000256" key="3">
    <source>
        <dbReference type="PROSITE-ProRule" id="PRU00169"/>
    </source>
</evidence>
<dbReference type="EMBL" id="FOJU01000001">
    <property type="protein sequence ID" value="SFA70771.1"/>
    <property type="molecule type" value="Genomic_DNA"/>
</dbReference>
<dbReference type="GO" id="GO:0052621">
    <property type="term" value="F:diguanylate cyclase activity"/>
    <property type="evidence" value="ECO:0007669"/>
    <property type="project" value="UniProtKB-EC"/>
</dbReference>
<dbReference type="InterPro" id="IPR029787">
    <property type="entry name" value="Nucleotide_cyclase"/>
</dbReference>
<evidence type="ECO:0000256" key="1">
    <source>
        <dbReference type="ARBA" id="ARBA00012528"/>
    </source>
</evidence>
<comment type="catalytic activity">
    <reaction evidence="2">
        <text>2 GTP = 3',3'-c-di-GMP + 2 diphosphate</text>
        <dbReference type="Rhea" id="RHEA:24898"/>
        <dbReference type="ChEBI" id="CHEBI:33019"/>
        <dbReference type="ChEBI" id="CHEBI:37565"/>
        <dbReference type="ChEBI" id="CHEBI:58805"/>
        <dbReference type="EC" id="2.7.7.65"/>
    </reaction>
</comment>
<keyword evidence="3" id="KW-0597">Phosphoprotein</keyword>
<dbReference type="PROSITE" id="PS50887">
    <property type="entry name" value="GGDEF"/>
    <property type="match status" value="1"/>
</dbReference>
<proteinExistence type="predicted"/>
<evidence type="ECO:0000313" key="6">
    <source>
        <dbReference type="EMBL" id="SFA70771.1"/>
    </source>
</evidence>
<accession>A0A1I0V3B1</accession>
<feature type="modified residue" description="4-aspartylphosphate" evidence="3">
    <location>
        <position position="53"/>
    </location>
</feature>
<dbReference type="InterPro" id="IPR001789">
    <property type="entry name" value="Sig_transdc_resp-reg_receiver"/>
</dbReference>
<dbReference type="PROSITE" id="PS50110">
    <property type="entry name" value="RESPONSE_REGULATORY"/>
    <property type="match status" value="1"/>
</dbReference>
<dbReference type="Pfam" id="PF00990">
    <property type="entry name" value="GGDEF"/>
    <property type="match status" value="1"/>
</dbReference>
<dbReference type="CDD" id="cd01949">
    <property type="entry name" value="GGDEF"/>
    <property type="match status" value="1"/>
</dbReference>
<feature type="domain" description="Response regulatory" evidence="4">
    <location>
        <begin position="4"/>
        <end position="120"/>
    </location>
</feature>
<dbReference type="FunFam" id="3.30.70.270:FF:000001">
    <property type="entry name" value="Diguanylate cyclase domain protein"/>
    <property type="match status" value="1"/>
</dbReference>
<dbReference type="InterPro" id="IPR011006">
    <property type="entry name" value="CheY-like_superfamily"/>
</dbReference>
<dbReference type="Gene3D" id="3.40.50.2300">
    <property type="match status" value="1"/>
</dbReference>
<dbReference type="Pfam" id="PF00072">
    <property type="entry name" value="Response_reg"/>
    <property type="match status" value="1"/>
</dbReference>
<dbReference type="Gene3D" id="3.30.70.270">
    <property type="match status" value="1"/>
</dbReference>
<dbReference type="SUPFAM" id="SSF52172">
    <property type="entry name" value="CheY-like"/>
    <property type="match status" value="2"/>
</dbReference>
<gene>
    <name evidence="6" type="ORF">SAMN05421688_0249</name>
</gene>
<dbReference type="RefSeq" id="WP_092059828.1">
    <property type="nucleotide sequence ID" value="NZ_FOJU01000001.1"/>
</dbReference>
<dbReference type="Proteomes" id="UP000198796">
    <property type="component" value="Unassembled WGS sequence"/>
</dbReference>